<evidence type="ECO:0000259" key="1">
    <source>
        <dbReference type="PROSITE" id="PS50072"/>
    </source>
</evidence>
<dbReference type="InterPro" id="IPR002130">
    <property type="entry name" value="Cyclophilin-type_PPIase_dom"/>
</dbReference>
<proteinExistence type="predicted"/>
<dbReference type="PANTHER" id="PTHR47724:SF1">
    <property type="entry name" value="PEPTIDYL-PROLYL CIS-TRANS ISOMERASE CYP26-2, CHLOROPLASTIC"/>
    <property type="match status" value="1"/>
</dbReference>
<reference evidence="2 3" key="1">
    <citation type="submission" date="2024-06" db="EMBL/GenBank/DDBJ databases">
        <authorList>
            <person name="Kraege A."/>
            <person name="Thomma B."/>
        </authorList>
    </citation>
    <scope>NUCLEOTIDE SEQUENCE [LARGE SCALE GENOMIC DNA]</scope>
</reference>
<evidence type="ECO:0000313" key="2">
    <source>
        <dbReference type="EMBL" id="CAL5222398.1"/>
    </source>
</evidence>
<dbReference type="InterPro" id="IPR029000">
    <property type="entry name" value="Cyclophilin-like_dom_sf"/>
</dbReference>
<organism evidence="2 3">
    <name type="scientific">Coccomyxa viridis</name>
    <dbReference type="NCBI Taxonomy" id="1274662"/>
    <lineage>
        <taxon>Eukaryota</taxon>
        <taxon>Viridiplantae</taxon>
        <taxon>Chlorophyta</taxon>
        <taxon>core chlorophytes</taxon>
        <taxon>Trebouxiophyceae</taxon>
        <taxon>Trebouxiophyceae incertae sedis</taxon>
        <taxon>Coccomyxaceae</taxon>
        <taxon>Coccomyxa</taxon>
    </lineage>
</organism>
<protein>
    <submittedName>
        <fullName evidence="2">G4757 protein</fullName>
    </submittedName>
</protein>
<comment type="caution">
    <text evidence="2">The sequence shown here is derived from an EMBL/GenBank/DDBJ whole genome shotgun (WGS) entry which is preliminary data.</text>
</comment>
<sequence length="335" mass="35414">MFVLQRTSVARSAFRPCLARPAQRKRQIAPAVCEAQQDRAEGLGRKIAAAAASISLLFSSGGSALADVPAGAADMSNATVGASAGVNTVLGEQNQALQRASDQAKREHPRGSHAQVLFDINSDGQPLGRVTVELFDDVPVGSLRFYELAEGHEGISYQLSKFNEVGPGFIRVADLQSLTYAAEKAASIAGGETVEQLEVEQQESKHTHSQSGIVSLVIKDARIRPTKERLVAYNGRLVTVQEQQGAVPNGSGFVITTAAQPAFDTTNLVVGRVVSGMPVVEQIAKMPAVKANTGSPFFKVAKFAGDKRADVAEKGFGRPFSRVIIAQSGVSTSKL</sequence>
<dbReference type="Pfam" id="PF00160">
    <property type="entry name" value="Pro_isomerase"/>
    <property type="match status" value="1"/>
</dbReference>
<dbReference type="Gene3D" id="2.40.100.10">
    <property type="entry name" value="Cyclophilin-like"/>
    <property type="match status" value="1"/>
</dbReference>
<dbReference type="PROSITE" id="PS50072">
    <property type="entry name" value="CSA_PPIASE_2"/>
    <property type="match status" value="1"/>
</dbReference>
<accession>A0ABP1FR27</accession>
<dbReference type="EMBL" id="CAXHTA020000007">
    <property type="protein sequence ID" value="CAL5222398.1"/>
    <property type="molecule type" value="Genomic_DNA"/>
</dbReference>
<keyword evidence="3" id="KW-1185">Reference proteome</keyword>
<name>A0ABP1FR27_9CHLO</name>
<dbReference type="PANTHER" id="PTHR47724">
    <property type="entry name" value="PEPTIDYL-PROLYL CIS-TRANS ISOMERASE CYP26-2, CHLOROPLASTIC"/>
    <property type="match status" value="1"/>
</dbReference>
<feature type="domain" description="PPIase cyclophilin-type" evidence="1">
    <location>
        <begin position="117"/>
        <end position="330"/>
    </location>
</feature>
<dbReference type="InterPro" id="IPR044185">
    <property type="entry name" value="CYP26-2-like"/>
</dbReference>
<evidence type="ECO:0000313" key="3">
    <source>
        <dbReference type="Proteomes" id="UP001497392"/>
    </source>
</evidence>
<dbReference type="SUPFAM" id="SSF50891">
    <property type="entry name" value="Cyclophilin-like"/>
    <property type="match status" value="1"/>
</dbReference>
<gene>
    <name evidence="2" type="primary">g4757</name>
    <name evidence="2" type="ORF">VP750_LOCUS4057</name>
</gene>
<dbReference type="Proteomes" id="UP001497392">
    <property type="component" value="Unassembled WGS sequence"/>
</dbReference>